<feature type="domain" description="Histone-binding protein RBBP4-like N-terminal" evidence="9">
    <location>
        <begin position="67"/>
        <end position="136"/>
    </location>
</feature>
<feature type="repeat" description="WD" evidence="8">
    <location>
        <begin position="345"/>
        <end position="370"/>
    </location>
</feature>
<comment type="similarity">
    <text evidence="2">Belongs to the WD repeat RBAP46/RBAP48/MSI1 family.</text>
</comment>
<dbReference type="PROSITE" id="PS00678">
    <property type="entry name" value="WD_REPEATS_1"/>
    <property type="match status" value="2"/>
</dbReference>
<reference evidence="10 11" key="1">
    <citation type="submission" date="2020-03" db="EMBL/GenBank/DDBJ databases">
        <title>Dissostichus mawsoni Genome sequencing and assembly.</title>
        <authorList>
            <person name="Park H."/>
        </authorList>
    </citation>
    <scope>NUCLEOTIDE SEQUENCE [LARGE SCALE GENOMIC DNA]</scope>
    <source>
        <strain evidence="10">DM0001</strain>
        <tissue evidence="10">Muscle</tissue>
    </source>
</reference>
<evidence type="ECO:0000256" key="7">
    <source>
        <dbReference type="ARBA" id="ARBA00023242"/>
    </source>
</evidence>
<dbReference type="InterPro" id="IPR050459">
    <property type="entry name" value="WD_repeat_RBAP46/RBAP48/MSI1"/>
</dbReference>
<dbReference type="InterPro" id="IPR019775">
    <property type="entry name" value="WD40_repeat_CS"/>
</dbReference>
<comment type="subcellular location">
    <subcellularLocation>
        <location evidence="1">Nucleus</location>
    </subcellularLocation>
</comment>
<dbReference type="SMART" id="SM00320">
    <property type="entry name" value="WD40"/>
    <property type="match status" value="4"/>
</dbReference>
<keyword evidence="7" id="KW-0539">Nucleus</keyword>
<feature type="repeat" description="WD" evidence="8">
    <location>
        <begin position="221"/>
        <end position="257"/>
    </location>
</feature>
<evidence type="ECO:0000256" key="3">
    <source>
        <dbReference type="ARBA" id="ARBA00022574"/>
    </source>
</evidence>
<dbReference type="Pfam" id="PF00400">
    <property type="entry name" value="WD40"/>
    <property type="match status" value="4"/>
</dbReference>
<keyword evidence="5" id="KW-0677">Repeat</keyword>
<evidence type="ECO:0000256" key="8">
    <source>
        <dbReference type="PROSITE-ProRule" id="PRU00221"/>
    </source>
</evidence>
<dbReference type="PANTHER" id="PTHR22850">
    <property type="entry name" value="WD40 REPEAT FAMILY"/>
    <property type="match status" value="1"/>
</dbReference>
<evidence type="ECO:0000256" key="4">
    <source>
        <dbReference type="ARBA" id="ARBA00022705"/>
    </source>
</evidence>
<dbReference type="AlphaFoldDB" id="A0A7J5Y7K2"/>
<dbReference type="Proteomes" id="UP000518266">
    <property type="component" value="Unassembled WGS sequence"/>
</dbReference>
<dbReference type="SUPFAM" id="SSF50978">
    <property type="entry name" value="WD40 repeat-like"/>
    <property type="match status" value="1"/>
</dbReference>
<comment type="caution">
    <text evidence="10">The sequence shown here is derived from an EMBL/GenBank/DDBJ whole genome shotgun (WGS) entry which is preliminary data.</text>
</comment>
<evidence type="ECO:0000256" key="2">
    <source>
        <dbReference type="ARBA" id="ARBA00009341"/>
    </source>
</evidence>
<proteinExistence type="inferred from homology"/>
<feature type="repeat" description="WD" evidence="8">
    <location>
        <begin position="271"/>
        <end position="313"/>
    </location>
</feature>
<accession>A0A7J5Y7K2</accession>
<organism evidence="10 11">
    <name type="scientific">Dissostichus mawsoni</name>
    <name type="common">Antarctic cod</name>
    <dbReference type="NCBI Taxonomy" id="36200"/>
    <lineage>
        <taxon>Eukaryota</taxon>
        <taxon>Metazoa</taxon>
        <taxon>Chordata</taxon>
        <taxon>Craniata</taxon>
        <taxon>Vertebrata</taxon>
        <taxon>Euteleostomi</taxon>
        <taxon>Actinopterygii</taxon>
        <taxon>Neopterygii</taxon>
        <taxon>Teleostei</taxon>
        <taxon>Neoteleostei</taxon>
        <taxon>Acanthomorphata</taxon>
        <taxon>Eupercaria</taxon>
        <taxon>Perciformes</taxon>
        <taxon>Notothenioidei</taxon>
        <taxon>Nototheniidae</taxon>
        <taxon>Dissostichus</taxon>
    </lineage>
</organism>
<name>A0A7J5Y7K2_DISMA</name>
<keyword evidence="4" id="KW-0235">DNA replication</keyword>
<dbReference type="InterPro" id="IPR036322">
    <property type="entry name" value="WD40_repeat_dom_sf"/>
</dbReference>
<dbReference type="PROSITE" id="PS50082">
    <property type="entry name" value="WD_REPEATS_2"/>
    <property type="match status" value="3"/>
</dbReference>
<keyword evidence="11" id="KW-1185">Reference proteome</keyword>
<keyword evidence="3 8" id="KW-0853">WD repeat</keyword>
<dbReference type="InterPro" id="IPR001680">
    <property type="entry name" value="WD40_rpt"/>
</dbReference>
<dbReference type="OrthoDB" id="427795at2759"/>
<keyword evidence="6" id="KW-0156">Chromatin regulator</keyword>
<gene>
    <name evidence="10" type="ORF">F7725_007872</name>
</gene>
<evidence type="ECO:0000313" key="10">
    <source>
        <dbReference type="EMBL" id="KAF3844709.1"/>
    </source>
</evidence>
<dbReference type="EMBL" id="JAAKFY010000015">
    <property type="protein sequence ID" value="KAF3844709.1"/>
    <property type="molecule type" value="Genomic_DNA"/>
</dbReference>
<protein>
    <recommendedName>
        <fullName evidence="9">Histone-binding protein RBBP4-like N-terminal domain-containing protein</fullName>
    </recommendedName>
</protein>
<dbReference type="InterPro" id="IPR015943">
    <property type="entry name" value="WD40/YVTN_repeat-like_dom_sf"/>
</dbReference>
<evidence type="ECO:0000256" key="6">
    <source>
        <dbReference type="ARBA" id="ARBA00022853"/>
    </source>
</evidence>
<dbReference type="GO" id="GO:0006260">
    <property type="term" value="P:DNA replication"/>
    <property type="evidence" value="ECO:0007669"/>
    <property type="project" value="UniProtKB-KW"/>
</dbReference>
<evidence type="ECO:0000256" key="5">
    <source>
        <dbReference type="ARBA" id="ARBA00022737"/>
    </source>
</evidence>
<dbReference type="Pfam" id="PF12265">
    <property type="entry name" value="CAF1C_H4-bd"/>
    <property type="match status" value="1"/>
</dbReference>
<evidence type="ECO:0000256" key="1">
    <source>
        <dbReference type="ARBA" id="ARBA00004123"/>
    </source>
</evidence>
<evidence type="ECO:0000259" key="9">
    <source>
        <dbReference type="Pfam" id="PF12265"/>
    </source>
</evidence>
<sequence>MSSYVAGKTSGRCFVDADWPVVFYGVGAIASLRAVYRALFHRFSISYFLASICGAFDDAVEERVINEEYKIWKKNTPFLYDLVMTHALEWPSLTAQWLPDVTRPEGKDYSVHRLVLGTHTSDEQNHLVIASVQLPNDDAQFDASHYDSEKGEFGGFGSVSGKIEIEIKINHEGEVNRARYMPQNPCIIATKTPTSDVLVFDYTKHPSKPDPSGECTPDLRLRGHQKEGYGLSWNPNLSGCLLSASDDHTICLWDISTVPKEGKVVDAKTIFTGHTAVVEDVSWHLLHESLFGSVADDMKLMIWDTRSNNTSKPSHAVDAHTAEVNCLSFNPYSEFILASGSADKVQWSPHNETILASSGTDRRLNVWDLSKIGESSHQRTLRTAPLNCWLKISTTMRTQKAPQNQKGPRLALRSVACSLLLLKASSPNCLLLSRAVSRGSYQPSSVLMLPLSRRCSRTEACRHWLASLMALGLRGLEAWSLRVFSWFCWASCSWDNSWVRLWIRLSPLVLLFSQRHLALDAVSGCDKKFPLHLRHLLINSHIIQLSQGEHPLRLHQLLSQTPHHSQHGLLQPEQLLYQLVPLHLHVGHLLDAVVEKLPQVLHDRPRFRVSMAANLIPYKPCV</sequence>
<dbReference type="Gene3D" id="2.130.10.10">
    <property type="entry name" value="YVTN repeat-like/Quinoprotein amine dehydrogenase"/>
    <property type="match status" value="1"/>
</dbReference>
<dbReference type="PROSITE" id="PS50294">
    <property type="entry name" value="WD_REPEATS_REGION"/>
    <property type="match status" value="1"/>
</dbReference>
<dbReference type="GO" id="GO:0006325">
    <property type="term" value="P:chromatin organization"/>
    <property type="evidence" value="ECO:0007669"/>
    <property type="project" value="UniProtKB-KW"/>
</dbReference>
<dbReference type="GO" id="GO:0005634">
    <property type="term" value="C:nucleus"/>
    <property type="evidence" value="ECO:0007669"/>
    <property type="project" value="UniProtKB-SubCell"/>
</dbReference>
<dbReference type="InterPro" id="IPR022052">
    <property type="entry name" value="Histone-bd_RBBP4-like_N"/>
</dbReference>
<evidence type="ECO:0000313" key="11">
    <source>
        <dbReference type="Proteomes" id="UP000518266"/>
    </source>
</evidence>